<dbReference type="PANTHER" id="PTHR44942:SF4">
    <property type="entry name" value="METHYLTRANSFERASE TYPE 11 DOMAIN-CONTAINING PROTEIN"/>
    <property type="match status" value="1"/>
</dbReference>
<dbReference type="Proteomes" id="UP000473574">
    <property type="component" value="Unassembled WGS sequence"/>
</dbReference>
<feature type="domain" description="Methyltransferase" evidence="3">
    <location>
        <begin position="42"/>
        <end position="134"/>
    </location>
</feature>
<sequence length="270" mass="30846">MFNWHDGHNAELYNQFARQHRLYRDTSRQLTNLVRLRDAKHIVDLACGTGITTEEILQHIDRTVHVSAIDSSTAMLSIARQFINDKRVSWIQGDAAEIDRHTGPVDTIICNSAIWQLDIDKTLSAAANILQPGGEIAFNIGKHFLRLPSRESQPQKTTAGLRTLVQSIAMLEHGFTPSTGKVKPQPRLSVNEVIKTLLENGFEPHETHFFTYTMTPDEELAWLKVPIFAQAVLPRMPHKQQLEIMNKAFEHVDKEYQRTSDWMIFIATRL</sequence>
<dbReference type="GO" id="GO:0032259">
    <property type="term" value="P:methylation"/>
    <property type="evidence" value="ECO:0007669"/>
    <property type="project" value="UniProtKB-KW"/>
</dbReference>
<evidence type="ECO:0000256" key="1">
    <source>
        <dbReference type="ARBA" id="ARBA00022603"/>
    </source>
</evidence>
<dbReference type="PANTHER" id="PTHR44942">
    <property type="entry name" value="METHYLTRANSF_11 DOMAIN-CONTAINING PROTEIN"/>
    <property type="match status" value="1"/>
</dbReference>
<accession>A0A6M0SIR8</accession>
<evidence type="ECO:0000256" key="2">
    <source>
        <dbReference type="ARBA" id="ARBA00022679"/>
    </source>
</evidence>
<organism evidence="4 5">
    <name type="scientific">Adonisia turfae CCMR0082</name>
    <dbReference type="NCBI Taxonomy" id="2304604"/>
    <lineage>
        <taxon>Bacteria</taxon>
        <taxon>Bacillati</taxon>
        <taxon>Cyanobacteriota</taxon>
        <taxon>Adonisia</taxon>
        <taxon>Adonisia turfae</taxon>
    </lineage>
</organism>
<gene>
    <name evidence="4" type="ORF">D0962_36685</name>
</gene>
<evidence type="ECO:0000259" key="3">
    <source>
        <dbReference type="Pfam" id="PF13649"/>
    </source>
</evidence>
<dbReference type="CDD" id="cd02440">
    <property type="entry name" value="AdoMet_MTases"/>
    <property type="match status" value="1"/>
</dbReference>
<dbReference type="InterPro" id="IPR041698">
    <property type="entry name" value="Methyltransf_25"/>
</dbReference>
<keyword evidence="1 4" id="KW-0489">Methyltransferase</keyword>
<protein>
    <submittedName>
        <fullName evidence="4">Class I SAM-dependent methyltransferase</fullName>
    </submittedName>
</protein>
<reference evidence="4 5" key="1">
    <citation type="journal article" date="2020" name="Microb. Ecol.">
        <title>Ecogenomics of the Marine Benthic Filamentous Cyanobacterium Adonisia.</title>
        <authorList>
            <person name="Walter J.M."/>
            <person name="Coutinho F.H."/>
            <person name="Leomil L."/>
            <person name="Hargreaves P.I."/>
            <person name="Campeao M.E."/>
            <person name="Vieira V.V."/>
            <person name="Silva B.S."/>
            <person name="Fistarol G.O."/>
            <person name="Salomon P.S."/>
            <person name="Sawabe T."/>
            <person name="Mino S."/>
            <person name="Hosokawa M."/>
            <person name="Miyashita H."/>
            <person name="Maruyama F."/>
            <person name="van Verk M.C."/>
            <person name="Dutilh B.E."/>
            <person name="Thompson C.C."/>
            <person name="Thompson F.L."/>
        </authorList>
    </citation>
    <scope>NUCLEOTIDE SEQUENCE [LARGE SCALE GENOMIC DNA]</scope>
    <source>
        <strain evidence="4 5">CCMR0082</strain>
    </source>
</reference>
<dbReference type="GO" id="GO:0008168">
    <property type="term" value="F:methyltransferase activity"/>
    <property type="evidence" value="ECO:0007669"/>
    <property type="project" value="UniProtKB-KW"/>
</dbReference>
<dbReference type="AlphaFoldDB" id="A0A6M0SIR8"/>
<proteinExistence type="predicted"/>
<dbReference type="RefSeq" id="WP_163671451.1">
    <property type="nucleotide sequence ID" value="NZ_QZCE01000002.1"/>
</dbReference>
<dbReference type="InterPro" id="IPR029063">
    <property type="entry name" value="SAM-dependent_MTases_sf"/>
</dbReference>
<dbReference type="Pfam" id="PF13649">
    <property type="entry name" value="Methyltransf_25"/>
    <property type="match status" value="1"/>
</dbReference>
<keyword evidence="2 4" id="KW-0808">Transferase</keyword>
<dbReference type="Gene3D" id="3.40.50.150">
    <property type="entry name" value="Vaccinia Virus protein VP39"/>
    <property type="match status" value="1"/>
</dbReference>
<evidence type="ECO:0000313" key="4">
    <source>
        <dbReference type="EMBL" id="NEZ68206.1"/>
    </source>
</evidence>
<dbReference type="SUPFAM" id="SSF53335">
    <property type="entry name" value="S-adenosyl-L-methionine-dependent methyltransferases"/>
    <property type="match status" value="1"/>
</dbReference>
<name>A0A6M0SIR8_9CYAN</name>
<comment type="caution">
    <text evidence="4">The sequence shown here is derived from an EMBL/GenBank/DDBJ whole genome shotgun (WGS) entry which is preliminary data.</text>
</comment>
<evidence type="ECO:0000313" key="5">
    <source>
        <dbReference type="Proteomes" id="UP000473574"/>
    </source>
</evidence>
<dbReference type="InterPro" id="IPR051052">
    <property type="entry name" value="Diverse_substrate_MTase"/>
</dbReference>
<dbReference type="EMBL" id="QZCE01000002">
    <property type="protein sequence ID" value="NEZ68206.1"/>
    <property type="molecule type" value="Genomic_DNA"/>
</dbReference>